<keyword evidence="3" id="KW-1185">Reference proteome</keyword>
<dbReference type="InterPro" id="IPR039278">
    <property type="entry name" value="Red1"/>
</dbReference>
<proteinExistence type="predicted"/>
<dbReference type="Proteomes" id="UP000326924">
    <property type="component" value="Unassembled WGS sequence"/>
</dbReference>
<accession>A0A5J5EYE1</accession>
<organism evidence="2 3">
    <name type="scientific">Sphaerosporella brunnea</name>
    <dbReference type="NCBI Taxonomy" id="1250544"/>
    <lineage>
        <taxon>Eukaryota</taxon>
        <taxon>Fungi</taxon>
        <taxon>Dikarya</taxon>
        <taxon>Ascomycota</taxon>
        <taxon>Pezizomycotina</taxon>
        <taxon>Pezizomycetes</taxon>
        <taxon>Pezizales</taxon>
        <taxon>Pyronemataceae</taxon>
        <taxon>Sphaerosporella</taxon>
    </lineage>
</organism>
<dbReference type="EMBL" id="VXIS01000079">
    <property type="protein sequence ID" value="KAA8907459.1"/>
    <property type="molecule type" value="Genomic_DNA"/>
</dbReference>
<evidence type="ECO:0000313" key="2">
    <source>
        <dbReference type="EMBL" id="KAA8907459.1"/>
    </source>
</evidence>
<dbReference type="AlphaFoldDB" id="A0A5J5EYE1"/>
<dbReference type="OrthoDB" id="1922977at2759"/>
<evidence type="ECO:0000313" key="3">
    <source>
        <dbReference type="Proteomes" id="UP000326924"/>
    </source>
</evidence>
<comment type="caution">
    <text evidence="2">The sequence shown here is derived from an EMBL/GenBank/DDBJ whole genome shotgun (WGS) entry which is preliminary data.</text>
</comment>
<protein>
    <recommendedName>
        <fullName evidence="1">Putative zinc-finger domain-containing protein</fullName>
    </recommendedName>
</protein>
<dbReference type="InterPro" id="IPR019607">
    <property type="entry name" value="Putative_zinc-finger_domain"/>
</dbReference>
<name>A0A5J5EYE1_9PEZI</name>
<dbReference type="GO" id="GO:0000178">
    <property type="term" value="C:exosome (RNase complex)"/>
    <property type="evidence" value="ECO:0007669"/>
    <property type="project" value="TreeGrafter"/>
</dbReference>
<sequence length="109" mass="12607">PNGLRSLQFSNKIDPFKELCKYEASGGVCNDPCCRWQHFRQMTMEDEEILVELAENEGVTEEEKAQYTDGLRDTILGLKQRGEKDFLKVAKGIAAYRRRFFGDETRIVK</sequence>
<dbReference type="GO" id="GO:0005634">
    <property type="term" value="C:nucleus"/>
    <property type="evidence" value="ECO:0007669"/>
    <property type="project" value="TreeGrafter"/>
</dbReference>
<dbReference type="PANTHER" id="PTHR21563:SF3">
    <property type="entry name" value="ZINC FINGER C3H1 DOMAIN-CONTAINING PROTEIN"/>
    <property type="match status" value="1"/>
</dbReference>
<dbReference type="PANTHER" id="PTHR21563">
    <property type="entry name" value="ZINC FINGER C3H1 DOMAIN-CONTAINING PROTEIN"/>
    <property type="match status" value="1"/>
</dbReference>
<evidence type="ECO:0000259" key="1">
    <source>
        <dbReference type="Pfam" id="PF10650"/>
    </source>
</evidence>
<feature type="non-terminal residue" evidence="2">
    <location>
        <position position="109"/>
    </location>
</feature>
<dbReference type="InParanoid" id="A0A5J5EYE1"/>
<dbReference type="Pfam" id="PF10650">
    <property type="entry name" value="zf-C3H1"/>
    <property type="match status" value="1"/>
</dbReference>
<gene>
    <name evidence="2" type="ORF">FN846DRAFT_759061</name>
</gene>
<feature type="non-terminal residue" evidence="2">
    <location>
        <position position="1"/>
    </location>
</feature>
<reference evidence="2 3" key="1">
    <citation type="submission" date="2019-09" db="EMBL/GenBank/DDBJ databases">
        <title>Draft genome of the ectomycorrhizal ascomycete Sphaerosporella brunnea.</title>
        <authorList>
            <consortium name="DOE Joint Genome Institute"/>
            <person name="Benucci G.M."/>
            <person name="Marozzi G."/>
            <person name="Antonielli L."/>
            <person name="Sanchez S."/>
            <person name="Marco P."/>
            <person name="Wang X."/>
            <person name="Falini L.B."/>
            <person name="Barry K."/>
            <person name="Haridas S."/>
            <person name="Lipzen A."/>
            <person name="Labutti K."/>
            <person name="Grigoriev I.V."/>
            <person name="Murat C."/>
            <person name="Martin F."/>
            <person name="Albertini E."/>
            <person name="Donnini D."/>
            <person name="Bonito G."/>
        </authorList>
    </citation>
    <scope>NUCLEOTIDE SEQUENCE [LARGE SCALE GENOMIC DNA]</scope>
    <source>
        <strain evidence="2 3">Sb_GMNB300</strain>
    </source>
</reference>
<feature type="domain" description="Putative zinc-finger" evidence="1">
    <location>
        <begin position="19"/>
        <end position="40"/>
    </location>
</feature>